<proteinExistence type="predicted"/>
<dbReference type="InterPro" id="IPR034082">
    <property type="entry name" value="R3H_G-patch"/>
</dbReference>
<feature type="region of interest" description="Disordered" evidence="1">
    <location>
        <begin position="1"/>
        <end position="68"/>
    </location>
</feature>
<feature type="region of interest" description="Disordered" evidence="1">
    <location>
        <begin position="294"/>
        <end position="316"/>
    </location>
</feature>
<dbReference type="Proteomes" id="UP000823388">
    <property type="component" value="Chromosome 6K"/>
</dbReference>
<feature type="compositionally biased region" description="Acidic residues" evidence="1">
    <location>
        <begin position="297"/>
        <end position="311"/>
    </location>
</feature>
<feature type="region of interest" description="Disordered" evidence="1">
    <location>
        <begin position="726"/>
        <end position="748"/>
    </location>
</feature>
<feature type="domain" description="G-patch" evidence="2">
    <location>
        <begin position="701"/>
        <end position="747"/>
    </location>
</feature>
<dbReference type="Pfam" id="PF01424">
    <property type="entry name" value="R3H"/>
    <property type="match status" value="1"/>
</dbReference>
<feature type="compositionally biased region" description="Low complexity" evidence="1">
    <location>
        <begin position="376"/>
        <end position="394"/>
    </location>
</feature>
<dbReference type="SMART" id="SM00443">
    <property type="entry name" value="G_patch"/>
    <property type="match status" value="2"/>
</dbReference>
<evidence type="ECO:0000259" key="2">
    <source>
        <dbReference type="PROSITE" id="PS50174"/>
    </source>
</evidence>
<feature type="compositionally biased region" description="Basic residues" evidence="1">
    <location>
        <begin position="1"/>
        <end position="10"/>
    </location>
</feature>
<reference evidence="3" key="1">
    <citation type="submission" date="2020-05" db="EMBL/GenBank/DDBJ databases">
        <title>WGS assembly of Panicum virgatum.</title>
        <authorList>
            <person name="Lovell J.T."/>
            <person name="Jenkins J."/>
            <person name="Shu S."/>
            <person name="Juenger T.E."/>
            <person name="Schmutz J."/>
        </authorList>
    </citation>
    <scope>NUCLEOTIDE SEQUENCE</scope>
    <source>
        <strain evidence="3">AP13</strain>
    </source>
</reference>
<dbReference type="AlphaFoldDB" id="A0A8T0RD28"/>
<dbReference type="EMBL" id="CM029047">
    <property type="protein sequence ID" value="KAG2583005.1"/>
    <property type="molecule type" value="Genomic_DNA"/>
</dbReference>
<evidence type="ECO:0000313" key="3">
    <source>
        <dbReference type="EMBL" id="KAG2583005.1"/>
    </source>
</evidence>
<dbReference type="InterPro" id="IPR001374">
    <property type="entry name" value="R3H_dom"/>
</dbReference>
<feature type="domain" description="G-patch" evidence="2">
    <location>
        <begin position="610"/>
        <end position="656"/>
    </location>
</feature>
<protein>
    <recommendedName>
        <fullName evidence="2">G-patch domain-containing protein</fullName>
    </recommendedName>
</protein>
<organism evidence="3 4">
    <name type="scientific">Panicum virgatum</name>
    <name type="common">Blackwell switchgrass</name>
    <dbReference type="NCBI Taxonomy" id="38727"/>
    <lineage>
        <taxon>Eukaryota</taxon>
        <taxon>Viridiplantae</taxon>
        <taxon>Streptophyta</taxon>
        <taxon>Embryophyta</taxon>
        <taxon>Tracheophyta</taxon>
        <taxon>Spermatophyta</taxon>
        <taxon>Magnoliopsida</taxon>
        <taxon>Liliopsida</taxon>
        <taxon>Poales</taxon>
        <taxon>Poaceae</taxon>
        <taxon>PACMAD clade</taxon>
        <taxon>Panicoideae</taxon>
        <taxon>Panicodae</taxon>
        <taxon>Paniceae</taxon>
        <taxon>Panicinae</taxon>
        <taxon>Panicum</taxon>
        <taxon>Panicum sect. Hiantes</taxon>
    </lineage>
</organism>
<feature type="region of interest" description="Disordered" evidence="1">
    <location>
        <begin position="196"/>
        <end position="266"/>
    </location>
</feature>
<dbReference type="CDD" id="cd02646">
    <property type="entry name" value="R3H_G-patch"/>
    <property type="match status" value="1"/>
</dbReference>
<accession>A0A8T0RD28</accession>
<sequence>MAGGKRRHARNPTAGGPRRGAGAGRRRPVPELPSFVSPSSVAAAFSSPASGGRGRGRGGGEGGRRCGDTADGGACHAVPFSYNSERGAQALEVTIFTAPCADPAAASVPLYSCGPEFVGGLGFHEDEDADEEGPAEAVHVGLGFLDSGNEEMELELEELEEEDASFKTPKRKQQQKVNRNPGFLLIGGVRIYTEDISSPESEEMSSSNEVSESESGDRERFENDDGESDEEGSEVEGDSETDGESSGSESESDEDLSIGDSSSVDDEVVTDYMEGIGGSEELLSSKWIAGMNLGDAEPAEQMDTDDDEDEDGFVKKGKGKLEGYAIMTASEQYGMKRPNSAERRKGKGMVCNRDLPSMRVMGLEDMFLVKDVRMASRSGKGSKTGSSSSQLSRSWPNEGRKSKKYHSMPGEKRKHRKELIAKKRQQRMLTRGVDLGQINTKLRKMVVDQVDMVCFQPMHTQDCSQVQRLASIYQLKSGCQGSGKKRFVTVTLTGQSSLPSADGQIRLEKLLGTEPQGFSVNWENCKGPAGQKGLSAPGKLAKHQESSGKKSSSKKKVSFAERPVSFVSCGTMAESVTETIAVDSIGGDTSCGKKAAESNSTQLGSFEMHTKGFGSKMMAKMGFIEGTGLGKDGQGMVKPIQAIHRPKCLGLGVEFDSEAEAIKARTEPIKVRSEPSKVRPESRRNVWTLETSGVGSFERHTKGFGSKMMAKMGFVPGSGLGRDGQGIATPLTAVRRPKSRGLGAKDKY</sequence>
<evidence type="ECO:0000313" key="4">
    <source>
        <dbReference type="Proteomes" id="UP000823388"/>
    </source>
</evidence>
<evidence type="ECO:0000256" key="1">
    <source>
        <dbReference type="SAM" id="MobiDB-lite"/>
    </source>
</evidence>
<name>A0A8T0RD28_PANVG</name>
<comment type="caution">
    <text evidence="3">The sequence shown here is derived from an EMBL/GenBank/DDBJ whole genome shotgun (WGS) entry which is preliminary data.</text>
</comment>
<feature type="compositionally biased region" description="Basic residues" evidence="1">
    <location>
        <begin position="401"/>
        <end position="417"/>
    </location>
</feature>
<dbReference type="PROSITE" id="PS50174">
    <property type="entry name" value="G_PATCH"/>
    <property type="match status" value="2"/>
</dbReference>
<feature type="compositionally biased region" description="Low complexity" evidence="1">
    <location>
        <begin position="33"/>
        <end position="50"/>
    </location>
</feature>
<gene>
    <name evidence="3" type="ORF">PVAP13_6KG149100</name>
</gene>
<dbReference type="OrthoDB" id="29523at2759"/>
<feature type="compositionally biased region" description="Acidic residues" evidence="1">
    <location>
        <begin position="224"/>
        <end position="243"/>
    </location>
</feature>
<dbReference type="InterPro" id="IPR000467">
    <property type="entry name" value="G_patch_dom"/>
</dbReference>
<feature type="region of interest" description="Disordered" evidence="1">
    <location>
        <begin position="376"/>
        <end position="417"/>
    </location>
</feature>
<dbReference type="GO" id="GO:0003676">
    <property type="term" value="F:nucleic acid binding"/>
    <property type="evidence" value="ECO:0007669"/>
    <property type="project" value="InterPro"/>
</dbReference>
<feature type="region of interest" description="Disordered" evidence="1">
    <location>
        <begin position="155"/>
        <end position="179"/>
    </location>
</feature>
<dbReference type="Pfam" id="PF01585">
    <property type="entry name" value="G-patch"/>
    <property type="match status" value="2"/>
</dbReference>
<dbReference type="PANTHER" id="PTHR47423">
    <property type="entry name" value="G-PATCH DOMAIN CONTAINING PROTEIN"/>
    <property type="match status" value="1"/>
</dbReference>
<keyword evidence="4" id="KW-1185">Reference proteome</keyword>
<feature type="region of interest" description="Disordered" evidence="1">
    <location>
        <begin position="530"/>
        <end position="556"/>
    </location>
</feature>
<feature type="compositionally biased region" description="Acidic residues" evidence="1">
    <location>
        <begin position="250"/>
        <end position="266"/>
    </location>
</feature>
<dbReference type="PANTHER" id="PTHR47423:SF2">
    <property type="entry name" value="PROTEIN SQS1"/>
    <property type="match status" value="1"/>
</dbReference>
<feature type="compositionally biased region" description="Gly residues" evidence="1">
    <location>
        <begin position="51"/>
        <end position="61"/>
    </location>
</feature>